<evidence type="ECO:0008006" key="6">
    <source>
        <dbReference type="Google" id="ProtNLM"/>
    </source>
</evidence>
<dbReference type="InterPro" id="IPR005656">
    <property type="entry name" value="MmgE_PrpD"/>
</dbReference>
<evidence type="ECO:0000313" key="5">
    <source>
        <dbReference type="Proteomes" id="UP001281614"/>
    </source>
</evidence>
<dbReference type="Proteomes" id="UP001281614">
    <property type="component" value="Unassembled WGS sequence"/>
</dbReference>
<evidence type="ECO:0000256" key="1">
    <source>
        <dbReference type="ARBA" id="ARBA00006174"/>
    </source>
</evidence>
<proteinExistence type="inferred from homology"/>
<comment type="similarity">
    <text evidence="1">Belongs to the PrpD family.</text>
</comment>
<dbReference type="Pfam" id="PF19305">
    <property type="entry name" value="MmgE_PrpD_C"/>
    <property type="match status" value="1"/>
</dbReference>
<dbReference type="SUPFAM" id="SSF103378">
    <property type="entry name" value="2-methylcitrate dehydratase PrpD"/>
    <property type="match status" value="1"/>
</dbReference>
<reference evidence="4" key="1">
    <citation type="submission" date="2023-02" db="EMBL/GenBank/DDBJ databases">
        <title>Colletotrichum kahawae CIFC_Que2 genome sequencing and assembly.</title>
        <authorList>
            <person name="Baroncelli R."/>
        </authorList>
    </citation>
    <scope>NUCLEOTIDE SEQUENCE</scope>
    <source>
        <strain evidence="4">CIFC_Que2</strain>
    </source>
</reference>
<dbReference type="InterPro" id="IPR042183">
    <property type="entry name" value="MmgE/PrpD_sf_1"/>
</dbReference>
<sequence length="461" mass="49696">MESAINPSVTSKLAQFVVDLSLTDIPSTVRESAKSLILDTLGCLRGGARTPLARQINAVSKIFGGPRKASVAGCHEPAGTAQALYVNARLSNLLDLDETFPIGTHFGIGAVCAAIVALEARDKRGDRSDGEDLLVGVVAGYEIAARVATAIGPIIRVEDGQVKDYAQIWGVSAPVVIASCVAYAKVLGRDVVDSKRLEQAFGIAVSNIPIPIGNRWSDSVEIADCKYCDAGWCAVTGMHGVMSALEGLTGFANIFDGEVGLADACGAEMPRPESLTEQLGKLWYLSDITFKAWPTCRWIQAPQTALHILLQKHHPAIEDIEEVVVFTNPVADGALFRNPAPSTFCGYSFSYPHAVAMMLLKVPPGAQWFNPEIAESATALKLRRIVRIEKLEKAQTFPQHMVRNQIRTMPGAVTVKTVHGDLWTEETNYSEGDPWDSCTKYDSSKGRLALGLHLGFTKGPH</sequence>
<dbReference type="InterPro" id="IPR045336">
    <property type="entry name" value="MmgE_PrpD_N"/>
</dbReference>
<feature type="domain" description="MmgE/PrpD C-terminal" evidence="3">
    <location>
        <begin position="293"/>
        <end position="434"/>
    </location>
</feature>
<feature type="domain" description="MmgE/PrpD N-terminal" evidence="2">
    <location>
        <begin position="12"/>
        <end position="266"/>
    </location>
</feature>
<dbReference type="AlphaFoldDB" id="A0AAD9XVJ6"/>
<comment type="caution">
    <text evidence="4">The sequence shown here is derived from an EMBL/GenBank/DDBJ whole genome shotgun (WGS) entry which is preliminary data.</text>
</comment>
<evidence type="ECO:0000259" key="2">
    <source>
        <dbReference type="Pfam" id="PF03972"/>
    </source>
</evidence>
<dbReference type="EMBL" id="VYYT01000886">
    <property type="protein sequence ID" value="KAK2728142.1"/>
    <property type="molecule type" value="Genomic_DNA"/>
</dbReference>
<dbReference type="GO" id="GO:0016829">
    <property type="term" value="F:lyase activity"/>
    <property type="evidence" value="ECO:0007669"/>
    <property type="project" value="InterPro"/>
</dbReference>
<evidence type="ECO:0000313" key="4">
    <source>
        <dbReference type="EMBL" id="KAK2728142.1"/>
    </source>
</evidence>
<dbReference type="InterPro" id="IPR045337">
    <property type="entry name" value="MmgE_PrpD_C"/>
</dbReference>
<evidence type="ECO:0000259" key="3">
    <source>
        <dbReference type="Pfam" id="PF19305"/>
    </source>
</evidence>
<dbReference type="InterPro" id="IPR036148">
    <property type="entry name" value="MmgE/PrpD_sf"/>
</dbReference>
<dbReference type="PANTHER" id="PTHR16943">
    <property type="entry name" value="2-METHYLCITRATE DEHYDRATASE-RELATED"/>
    <property type="match status" value="1"/>
</dbReference>
<name>A0AAD9XVJ6_COLKA</name>
<organism evidence="4 5">
    <name type="scientific">Colletotrichum kahawae</name>
    <name type="common">Coffee berry disease fungus</name>
    <dbReference type="NCBI Taxonomy" id="34407"/>
    <lineage>
        <taxon>Eukaryota</taxon>
        <taxon>Fungi</taxon>
        <taxon>Dikarya</taxon>
        <taxon>Ascomycota</taxon>
        <taxon>Pezizomycotina</taxon>
        <taxon>Sordariomycetes</taxon>
        <taxon>Hypocreomycetidae</taxon>
        <taxon>Glomerellales</taxon>
        <taxon>Glomerellaceae</taxon>
        <taxon>Colletotrichum</taxon>
        <taxon>Colletotrichum gloeosporioides species complex</taxon>
    </lineage>
</organism>
<dbReference type="PANTHER" id="PTHR16943:SF8">
    <property type="entry name" value="2-METHYLCITRATE DEHYDRATASE"/>
    <property type="match status" value="1"/>
</dbReference>
<dbReference type="Gene3D" id="1.10.4100.10">
    <property type="entry name" value="2-methylcitrate dehydratase PrpD"/>
    <property type="match status" value="1"/>
</dbReference>
<keyword evidence="5" id="KW-1185">Reference proteome</keyword>
<accession>A0AAD9XVJ6</accession>
<protein>
    <recommendedName>
        <fullName evidence="6">MmgE/PrpD family protein</fullName>
    </recommendedName>
</protein>
<dbReference type="Pfam" id="PF03972">
    <property type="entry name" value="MmgE_PrpD_N"/>
    <property type="match status" value="1"/>
</dbReference>
<gene>
    <name evidence="4" type="ORF">CKAH01_11241</name>
</gene>